<dbReference type="PANTHER" id="PTHR35176:SF6">
    <property type="entry name" value="HEME OXYGENASE HI_0854-RELATED"/>
    <property type="match status" value="1"/>
</dbReference>
<dbReference type="AlphaFoldDB" id="A0A848DCI3"/>
<dbReference type="InterPro" id="IPR019920">
    <property type="entry name" value="F420-binding_dom_put"/>
</dbReference>
<accession>A0A848DCI3</accession>
<dbReference type="GO" id="GO:0016627">
    <property type="term" value="F:oxidoreductase activity, acting on the CH-CH group of donors"/>
    <property type="evidence" value="ECO:0007669"/>
    <property type="project" value="TreeGrafter"/>
</dbReference>
<comment type="caution">
    <text evidence="3">The sequence shown here is derived from an EMBL/GenBank/DDBJ whole genome shotgun (WGS) entry which is preliminary data.</text>
</comment>
<dbReference type="GO" id="GO:0070967">
    <property type="term" value="F:coenzyme F420 binding"/>
    <property type="evidence" value="ECO:0007669"/>
    <property type="project" value="TreeGrafter"/>
</dbReference>
<organism evidence="3 4">
    <name type="scientific">Pseudonocardia bannensis</name>
    <dbReference type="NCBI Taxonomy" id="630973"/>
    <lineage>
        <taxon>Bacteria</taxon>
        <taxon>Bacillati</taxon>
        <taxon>Actinomycetota</taxon>
        <taxon>Actinomycetes</taxon>
        <taxon>Pseudonocardiales</taxon>
        <taxon>Pseudonocardiaceae</taxon>
        <taxon>Pseudonocardia</taxon>
    </lineage>
</organism>
<dbReference type="Proteomes" id="UP000586918">
    <property type="component" value="Unassembled WGS sequence"/>
</dbReference>
<dbReference type="InterPro" id="IPR011576">
    <property type="entry name" value="Pyridox_Oxase_N"/>
</dbReference>
<evidence type="ECO:0000313" key="3">
    <source>
        <dbReference type="EMBL" id="NMH90301.1"/>
    </source>
</evidence>
<dbReference type="Gene3D" id="2.30.110.10">
    <property type="entry name" value="Electron Transport, Fmn-binding Protein, Chain A"/>
    <property type="match status" value="1"/>
</dbReference>
<keyword evidence="1" id="KW-0560">Oxidoreductase</keyword>
<evidence type="ECO:0000259" key="2">
    <source>
        <dbReference type="Pfam" id="PF01243"/>
    </source>
</evidence>
<gene>
    <name evidence="3" type="ORF">HF519_01565</name>
</gene>
<dbReference type="InterPro" id="IPR052019">
    <property type="entry name" value="F420H2_bilvrd_red/Heme_oxyg"/>
</dbReference>
<name>A0A848DCI3_9PSEU</name>
<dbReference type="PANTHER" id="PTHR35176">
    <property type="entry name" value="HEME OXYGENASE HI_0854-RELATED"/>
    <property type="match status" value="1"/>
</dbReference>
<reference evidence="3 4" key="1">
    <citation type="submission" date="2020-04" db="EMBL/GenBank/DDBJ databases">
        <authorList>
            <person name="Klaysubun C."/>
            <person name="Duangmal K."/>
            <person name="Lipun K."/>
        </authorList>
    </citation>
    <scope>NUCLEOTIDE SEQUENCE [LARGE SCALE GENOMIC DNA]</scope>
    <source>
        <strain evidence="3 4">DSM 45300</strain>
    </source>
</reference>
<dbReference type="GO" id="GO:0005829">
    <property type="term" value="C:cytosol"/>
    <property type="evidence" value="ECO:0007669"/>
    <property type="project" value="TreeGrafter"/>
</dbReference>
<dbReference type="NCBIfam" id="TIGR03618">
    <property type="entry name" value="Rv1155_F420"/>
    <property type="match status" value="1"/>
</dbReference>
<sequence length="140" mass="14975">MGLLPETARELIDSGRLAHCTTLNADGSPQVGATWIGLDGDDVIMAHLGHDRRTENLRRDPRIALSLDGEARNDIGMQVNLVLYGRATVTEGGAADVLRRLAKVYGGPDAKFPVPPDAPGGYVVRVTVDRVRGVGPWATH</sequence>
<evidence type="ECO:0000313" key="4">
    <source>
        <dbReference type="Proteomes" id="UP000586918"/>
    </source>
</evidence>
<dbReference type="Pfam" id="PF01243">
    <property type="entry name" value="PNPOx_N"/>
    <property type="match status" value="1"/>
</dbReference>
<evidence type="ECO:0000256" key="1">
    <source>
        <dbReference type="ARBA" id="ARBA00023002"/>
    </source>
</evidence>
<dbReference type="EMBL" id="JAAXKZ010000003">
    <property type="protein sequence ID" value="NMH90301.1"/>
    <property type="molecule type" value="Genomic_DNA"/>
</dbReference>
<dbReference type="InterPro" id="IPR012349">
    <property type="entry name" value="Split_barrel_FMN-bd"/>
</dbReference>
<protein>
    <submittedName>
        <fullName evidence="3">TIGR03618 family F420-dependent PPOX class oxidoreductase</fullName>
    </submittedName>
</protein>
<keyword evidence="4" id="KW-1185">Reference proteome</keyword>
<feature type="domain" description="Pyridoxamine 5'-phosphate oxidase N-terminal" evidence="2">
    <location>
        <begin position="4"/>
        <end position="134"/>
    </location>
</feature>
<dbReference type="SUPFAM" id="SSF50475">
    <property type="entry name" value="FMN-binding split barrel"/>
    <property type="match status" value="1"/>
</dbReference>
<proteinExistence type="predicted"/>
<dbReference type="RefSeq" id="WP_169409800.1">
    <property type="nucleotide sequence ID" value="NZ_JAAXKZ010000003.1"/>
</dbReference>